<evidence type="ECO:0000313" key="2">
    <source>
        <dbReference type="EMBL" id="EQD35770.1"/>
    </source>
</evidence>
<dbReference type="EMBL" id="AUZX01013357">
    <property type="protein sequence ID" value="EQD35770.1"/>
    <property type="molecule type" value="Genomic_DNA"/>
</dbReference>
<protein>
    <submittedName>
        <fullName evidence="2">D-fructose-6-phosphate amidotransferase</fullName>
    </submittedName>
</protein>
<dbReference type="PANTHER" id="PTHR10937">
    <property type="entry name" value="GLUCOSAMINE--FRUCTOSE-6-PHOSPHATE AMINOTRANSFERASE, ISOMERIZING"/>
    <property type="match status" value="1"/>
</dbReference>
<accession>T1A1R4</accession>
<evidence type="ECO:0000259" key="1">
    <source>
        <dbReference type="PROSITE" id="PS51464"/>
    </source>
</evidence>
<dbReference type="InterPro" id="IPR001347">
    <property type="entry name" value="SIS_dom"/>
</dbReference>
<dbReference type="GO" id="GO:0004360">
    <property type="term" value="F:glutamine-fructose-6-phosphate transaminase (isomerizing) activity"/>
    <property type="evidence" value="ECO:0007669"/>
    <property type="project" value="TreeGrafter"/>
</dbReference>
<dbReference type="GO" id="GO:0097367">
    <property type="term" value="F:carbohydrate derivative binding"/>
    <property type="evidence" value="ECO:0007669"/>
    <property type="project" value="InterPro"/>
</dbReference>
<dbReference type="GO" id="GO:0006487">
    <property type="term" value="P:protein N-linked glycosylation"/>
    <property type="evidence" value="ECO:0007669"/>
    <property type="project" value="TreeGrafter"/>
</dbReference>
<gene>
    <name evidence="2" type="ORF">B1A_18125</name>
</gene>
<dbReference type="AlphaFoldDB" id="T1A1R4"/>
<organism evidence="2">
    <name type="scientific">mine drainage metagenome</name>
    <dbReference type="NCBI Taxonomy" id="410659"/>
    <lineage>
        <taxon>unclassified sequences</taxon>
        <taxon>metagenomes</taxon>
        <taxon>ecological metagenomes</taxon>
    </lineage>
</organism>
<dbReference type="GO" id="GO:0006002">
    <property type="term" value="P:fructose 6-phosphate metabolic process"/>
    <property type="evidence" value="ECO:0007669"/>
    <property type="project" value="TreeGrafter"/>
</dbReference>
<reference evidence="2" key="1">
    <citation type="submission" date="2013-08" db="EMBL/GenBank/DDBJ databases">
        <authorList>
            <person name="Mendez C."/>
            <person name="Richter M."/>
            <person name="Ferrer M."/>
            <person name="Sanchez J."/>
        </authorList>
    </citation>
    <scope>NUCLEOTIDE SEQUENCE</scope>
</reference>
<dbReference type="PROSITE" id="PS51464">
    <property type="entry name" value="SIS"/>
    <property type="match status" value="1"/>
</dbReference>
<feature type="non-terminal residue" evidence="2">
    <location>
        <position position="169"/>
    </location>
</feature>
<dbReference type="Pfam" id="PF01380">
    <property type="entry name" value="SIS"/>
    <property type="match status" value="1"/>
</dbReference>
<comment type="caution">
    <text evidence="2">The sequence shown here is derived from an EMBL/GenBank/DDBJ whole genome shotgun (WGS) entry which is preliminary data.</text>
</comment>
<dbReference type="PANTHER" id="PTHR10937:SF0">
    <property type="entry name" value="GLUTAMINE--FRUCTOSE-6-PHOSPHATE TRANSAMINASE (ISOMERIZING)"/>
    <property type="match status" value="1"/>
</dbReference>
<feature type="non-terminal residue" evidence="2">
    <location>
        <position position="1"/>
    </location>
</feature>
<dbReference type="InterPro" id="IPR035490">
    <property type="entry name" value="GlmS/FrlB_SIS"/>
</dbReference>
<proteinExistence type="predicted"/>
<name>T1A1R4_9ZZZZ</name>
<dbReference type="SUPFAM" id="SSF53697">
    <property type="entry name" value="SIS domain"/>
    <property type="match status" value="1"/>
</dbReference>
<sequence length="169" mass="17920">ALFLGLRAVADQVAATLARHDAVRDVAASLAGARDFFFLGRHVGFPTALEGALKLKELTYRHAEGYPAGELKHGPLALIEPGVVVVAVATDPALHAKMLSNLAEVKARGATVVAVATDDDDSVAAVADFVLRVPATEPLFTPMVDIVVLQLFAYDTARLLGRNVDRPRN</sequence>
<reference evidence="2" key="2">
    <citation type="journal article" date="2014" name="ISME J.">
        <title>Microbial stratification in low pH oxic and suboxic macroscopic growths along an acid mine drainage.</title>
        <authorList>
            <person name="Mendez-Garcia C."/>
            <person name="Mesa V."/>
            <person name="Sprenger R.R."/>
            <person name="Richter M."/>
            <person name="Diez M.S."/>
            <person name="Solano J."/>
            <person name="Bargiela R."/>
            <person name="Golyshina O.V."/>
            <person name="Manteca A."/>
            <person name="Ramos J.L."/>
            <person name="Gallego J.R."/>
            <person name="Llorente I."/>
            <person name="Martins Dos Santos V.A."/>
            <person name="Jensen O.N."/>
            <person name="Pelaez A.I."/>
            <person name="Sanchez J."/>
            <person name="Ferrer M."/>
        </authorList>
    </citation>
    <scope>NUCLEOTIDE SEQUENCE</scope>
</reference>
<dbReference type="GO" id="GO:0005829">
    <property type="term" value="C:cytosol"/>
    <property type="evidence" value="ECO:0007669"/>
    <property type="project" value="TreeGrafter"/>
</dbReference>
<dbReference type="Gene3D" id="3.40.50.10490">
    <property type="entry name" value="Glucose-6-phosphate isomerase like protein, domain 1"/>
    <property type="match status" value="1"/>
</dbReference>
<keyword evidence="2" id="KW-0808">Transferase</keyword>
<dbReference type="CDD" id="cd05009">
    <property type="entry name" value="SIS_GlmS_GlmD_2"/>
    <property type="match status" value="1"/>
</dbReference>
<feature type="domain" description="SIS" evidence="1">
    <location>
        <begin position="26"/>
        <end position="167"/>
    </location>
</feature>
<dbReference type="InterPro" id="IPR046348">
    <property type="entry name" value="SIS_dom_sf"/>
</dbReference>
<dbReference type="GO" id="GO:0006047">
    <property type="term" value="P:UDP-N-acetylglucosamine metabolic process"/>
    <property type="evidence" value="ECO:0007669"/>
    <property type="project" value="TreeGrafter"/>
</dbReference>